<name>A0A6C0H076_9ZZZZ</name>
<keyword evidence="1" id="KW-0479">Metal-binding</keyword>
<proteinExistence type="predicted"/>
<dbReference type="EMBL" id="MN739834">
    <property type="protein sequence ID" value="QHT73948.1"/>
    <property type="molecule type" value="Genomic_DNA"/>
</dbReference>
<dbReference type="SUPFAM" id="SSF57850">
    <property type="entry name" value="RING/U-box"/>
    <property type="match status" value="1"/>
</dbReference>
<organism evidence="5">
    <name type="scientific">viral metagenome</name>
    <dbReference type="NCBI Taxonomy" id="1070528"/>
    <lineage>
        <taxon>unclassified sequences</taxon>
        <taxon>metagenomes</taxon>
        <taxon>organismal metagenomes</taxon>
    </lineage>
</organism>
<feature type="domain" description="ZZ-type" evidence="4">
    <location>
        <begin position="101"/>
        <end position="127"/>
    </location>
</feature>
<accession>A0A6C0H076</accession>
<evidence type="ECO:0000313" key="5">
    <source>
        <dbReference type="EMBL" id="QHT73948.1"/>
    </source>
</evidence>
<evidence type="ECO:0000259" key="4">
    <source>
        <dbReference type="PROSITE" id="PS01357"/>
    </source>
</evidence>
<dbReference type="InterPro" id="IPR000433">
    <property type="entry name" value="Znf_ZZ"/>
</dbReference>
<dbReference type="GO" id="GO:0008270">
    <property type="term" value="F:zinc ion binding"/>
    <property type="evidence" value="ECO:0007669"/>
    <property type="project" value="UniProtKB-KW"/>
</dbReference>
<evidence type="ECO:0000256" key="3">
    <source>
        <dbReference type="ARBA" id="ARBA00022833"/>
    </source>
</evidence>
<dbReference type="PROSITE" id="PS01357">
    <property type="entry name" value="ZF_ZZ_1"/>
    <property type="match status" value="1"/>
</dbReference>
<evidence type="ECO:0000256" key="1">
    <source>
        <dbReference type="ARBA" id="ARBA00022723"/>
    </source>
</evidence>
<dbReference type="AlphaFoldDB" id="A0A6C0H076"/>
<keyword evidence="2" id="KW-0863">Zinc-finger</keyword>
<evidence type="ECO:0000256" key="2">
    <source>
        <dbReference type="ARBA" id="ARBA00022771"/>
    </source>
</evidence>
<protein>
    <recommendedName>
        <fullName evidence="4">ZZ-type domain-containing protein</fullName>
    </recommendedName>
</protein>
<sequence>MINNYKENMNKVLNIIKKGGIIQMIDYMEYQYNEDDLIINYYKPSILDYHIYSKNYHKLYRQLIITNYKNNFDMYMRLLRFGKQNYLDYITYLSYYSDYVCDICKQYKRGNRIKCMYCFEIDICNDCYKNNTKCIDCKKDKLFKYTKNNIFPKVSKITI</sequence>
<reference evidence="5" key="1">
    <citation type="journal article" date="2020" name="Nature">
        <title>Giant virus diversity and host interactions through global metagenomics.</title>
        <authorList>
            <person name="Schulz F."/>
            <person name="Roux S."/>
            <person name="Paez-Espino D."/>
            <person name="Jungbluth S."/>
            <person name="Walsh D.A."/>
            <person name="Denef V.J."/>
            <person name="McMahon K.D."/>
            <person name="Konstantinidis K.T."/>
            <person name="Eloe-Fadrosh E.A."/>
            <person name="Kyrpides N.C."/>
            <person name="Woyke T."/>
        </authorList>
    </citation>
    <scope>NUCLEOTIDE SEQUENCE</scope>
    <source>
        <strain evidence="5">GVMAG-M-3300023179-4</strain>
    </source>
</reference>
<keyword evidence="3" id="KW-0862">Zinc</keyword>